<comment type="caution">
    <text evidence="2">The sequence shown here is derived from an EMBL/GenBank/DDBJ whole genome shotgun (WGS) entry which is preliminary data.</text>
</comment>
<evidence type="ECO:0000313" key="1">
    <source>
        <dbReference type="EMBL" id="CAF2065624.1"/>
    </source>
</evidence>
<dbReference type="AlphaFoldDB" id="A0A820PRF8"/>
<name>A0A820PRF8_9BILA</name>
<evidence type="ECO:0000313" key="3">
    <source>
        <dbReference type="Proteomes" id="UP000663842"/>
    </source>
</evidence>
<evidence type="ECO:0000313" key="2">
    <source>
        <dbReference type="EMBL" id="CAF4409167.1"/>
    </source>
</evidence>
<organism evidence="2 3">
    <name type="scientific">Rotaria magnacalcarata</name>
    <dbReference type="NCBI Taxonomy" id="392030"/>
    <lineage>
        <taxon>Eukaryota</taxon>
        <taxon>Metazoa</taxon>
        <taxon>Spiralia</taxon>
        <taxon>Gnathifera</taxon>
        <taxon>Rotifera</taxon>
        <taxon>Eurotatoria</taxon>
        <taxon>Bdelloidea</taxon>
        <taxon>Philodinida</taxon>
        <taxon>Philodinidae</taxon>
        <taxon>Rotaria</taxon>
    </lineage>
</organism>
<sequence>MELDIRFLRGNTAGLLLQKILSANNSQLSIVSFDQDSVDLDISDEINMISYPNIQELIINLTF</sequence>
<proteinExistence type="predicted"/>
<feature type="non-terminal residue" evidence="2">
    <location>
        <position position="63"/>
    </location>
</feature>
<dbReference type="Proteomes" id="UP000663842">
    <property type="component" value="Unassembled WGS sequence"/>
</dbReference>
<accession>A0A820PRF8</accession>
<protein>
    <submittedName>
        <fullName evidence="2">Uncharacterized protein</fullName>
    </submittedName>
</protein>
<dbReference type="EMBL" id="CAJOBF010027286">
    <property type="protein sequence ID" value="CAF4409167.1"/>
    <property type="molecule type" value="Genomic_DNA"/>
</dbReference>
<dbReference type="Proteomes" id="UP000663887">
    <property type="component" value="Unassembled WGS sequence"/>
</dbReference>
<gene>
    <name evidence="2" type="ORF">UXM345_LOCUS38449</name>
    <name evidence="1" type="ORF">XDN619_LOCUS11432</name>
</gene>
<dbReference type="EMBL" id="CAJNRG010004350">
    <property type="protein sequence ID" value="CAF2065624.1"/>
    <property type="molecule type" value="Genomic_DNA"/>
</dbReference>
<reference evidence="2" key="1">
    <citation type="submission" date="2021-02" db="EMBL/GenBank/DDBJ databases">
        <authorList>
            <person name="Nowell W R."/>
        </authorList>
    </citation>
    <scope>NUCLEOTIDE SEQUENCE</scope>
</reference>